<dbReference type="AlphaFoldDB" id="A0AAP0H3K1"/>
<name>A0AAP0H3K1_9ASTR</name>
<protein>
    <submittedName>
        <fullName evidence="1">Uncharacterized protein</fullName>
    </submittedName>
</protein>
<accession>A0AAP0H3K1</accession>
<keyword evidence="2" id="KW-1185">Reference proteome</keyword>
<proteinExistence type="predicted"/>
<sequence>MITDWKAKIEDRYGFFSVINSEAIPNFGLQIQQQQSDFKFCSSIVLHRSIPLVTALISDGHSLYLQVTSLDFVAGDIVWAKHKAPPFVPKQGPEKSAVKPAQEKGKAIVEVAKEVPLDPVAEKLRQQRPKLLPGSIQLATQQFGTPLNQSNMMLEEYKAAILQANEHFLADIGCVANALGDPSVTIAQVTPVVRIANLFQNNTCSVVNIFDSSERTVVLESFGMKTDS</sequence>
<organism evidence="1 2">
    <name type="scientific">Deinandra increscens subsp. villosa</name>
    <dbReference type="NCBI Taxonomy" id="3103831"/>
    <lineage>
        <taxon>Eukaryota</taxon>
        <taxon>Viridiplantae</taxon>
        <taxon>Streptophyta</taxon>
        <taxon>Embryophyta</taxon>
        <taxon>Tracheophyta</taxon>
        <taxon>Spermatophyta</taxon>
        <taxon>Magnoliopsida</taxon>
        <taxon>eudicotyledons</taxon>
        <taxon>Gunneridae</taxon>
        <taxon>Pentapetalae</taxon>
        <taxon>asterids</taxon>
        <taxon>campanulids</taxon>
        <taxon>Asterales</taxon>
        <taxon>Asteraceae</taxon>
        <taxon>Asteroideae</taxon>
        <taxon>Heliantheae alliance</taxon>
        <taxon>Madieae</taxon>
        <taxon>Madiinae</taxon>
        <taxon>Deinandra</taxon>
    </lineage>
</organism>
<evidence type="ECO:0000313" key="1">
    <source>
        <dbReference type="EMBL" id="KAK9070422.1"/>
    </source>
</evidence>
<reference evidence="1 2" key="1">
    <citation type="submission" date="2024-04" db="EMBL/GenBank/DDBJ databases">
        <title>The reference genome of an endangered Asteraceae, Deinandra increscens subsp. villosa, native to the Central Coast of California.</title>
        <authorList>
            <person name="Guilliams M."/>
            <person name="Hasenstab-Lehman K."/>
            <person name="Meyer R."/>
            <person name="Mcevoy S."/>
        </authorList>
    </citation>
    <scope>NUCLEOTIDE SEQUENCE [LARGE SCALE GENOMIC DNA]</scope>
    <source>
        <tissue evidence="1">Leaf</tissue>
    </source>
</reference>
<evidence type="ECO:0000313" key="2">
    <source>
        <dbReference type="Proteomes" id="UP001408789"/>
    </source>
</evidence>
<dbReference type="EMBL" id="JBCNJP010000012">
    <property type="protein sequence ID" value="KAK9070422.1"/>
    <property type="molecule type" value="Genomic_DNA"/>
</dbReference>
<comment type="caution">
    <text evidence="1">The sequence shown here is derived from an EMBL/GenBank/DDBJ whole genome shotgun (WGS) entry which is preliminary data.</text>
</comment>
<dbReference type="Proteomes" id="UP001408789">
    <property type="component" value="Unassembled WGS sequence"/>
</dbReference>
<gene>
    <name evidence="1" type="ORF">SSX86_010824</name>
</gene>